<dbReference type="GO" id="GO:0000917">
    <property type="term" value="P:division septum assembly"/>
    <property type="evidence" value="ECO:0007669"/>
    <property type="project" value="UniProtKB-KW"/>
</dbReference>
<keyword evidence="2 3" id="KW-0342">GTP-binding</keyword>
<keyword evidence="3" id="KW-0131">Cell cycle</keyword>
<dbReference type="PANTHER" id="PTHR30314:SF3">
    <property type="entry name" value="MITOCHONDRIAL DIVISION PROTEIN FSZA"/>
    <property type="match status" value="1"/>
</dbReference>
<dbReference type="InterPro" id="IPR045061">
    <property type="entry name" value="FtsZ/CetZ"/>
</dbReference>
<gene>
    <name evidence="6" type="ORF">HMPREF0367_00015</name>
</gene>
<dbReference type="PANTHER" id="PTHR30314">
    <property type="entry name" value="CELL DIVISION PROTEIN FTSZ-RELATED"/>
    <property type="match status" value="1"/>
</dbReference>
<dbReference type="EMBL" id="AWVI01000003">
    <property type="protein sequence ID" value="ERK47526.1"/>
    <property type="molecule type" value="Genomic_DNA"/>
</dbReference>
<organism evidence="6 7">
    <name type="scientific">Faecalitalea cylindroides ATCC 27803</name>
    <dbReference type="NCBI Taxonomy" id="649755"/>
    <lineage>
        <taxon>Bacteria</taxon>
        <taxon>Bacillati</taxon>
        <taxon>Bacillota</taxon>
        <taxon>Erysipelotrichia</taxon>
        <taxon>Erysipelotrichales</taxon>
        <taxon>Erysipelotrichaceae</taxon>
        <taxon>Faecalitalea</taxon>
    </lineage>
</organism>
<dbReference type="SUPFAM" id="SSF52490">
    <property type="entry name" value="Tubulin nucleotide-binding domain-like"/>
    <property type="match status" value="1"/>
</dbReference>
<comment type="subcellular location">
    <subcellularLocation>
        <location evidence="3">Cytoplasm</location>
    </subcellularLocation>
</comment>
<keyword evidence="3" id="KW-0717">Septation</keyword>
<dbReference type="PROSITE" id="PS01135">
    <property type="entry name" value="FTSZ_2"/>
    <property type="match status" value="1"/>
</dbReference>
<comment type="subunit">
    <text evidence="3">Homodimer. Polymerizes to form a dynamic ring structure in a strictly GTP-dependent manner.</text>
</comment>
<feature type="non-terminal residue" evidence="6">
    <location>
        <position position="125"/>
    </location>
</feature>
<feature type="domain" description="Tubulin/FtsZ GTPase" evidence="5">
    <location>
        <begin position="9"/>
        <end position="125"/>
    </location>
</feature>
<dbReference type="Gene3D" id="3.40.50.1440">
    <property type="entry name" value="Tubulin/FtsZ, GTPase domain"/>
    <property type="match status" value="1"/>
</dbReference>
<dbReference type="AlphaFoldDB" id="U2PTV1"/>
<name>U2PTV1_9FIRM</name>
<dbReference type="PRINTS" id="PR00423">
    <property type="entry name" value="CELLDVISFTSZ"/>
</dbReference>
<evidence type="ECO:0000313" key="6">
    <source>
        <dbReference type="EMBL" id="ERK47526.1"/>
    </source>
</evidence>
<evidence type="ECO:0000259" key="5">
    <source>
        <dbReference type="SMART" id="SM00864"/>
    </source>
</evidence>
<evidence type="ECO:0000313" key="7">
    <source>
        <dbReference type="Proteomes" id="UP000016658"/>
    </source>
</evidence>
<dbReference type="GO" id="GO:0003924">
    <property type="term" value="F:GTPase activity"/>
    <property type="evidence" value="ECO:0007669"/>
    <property type="project" value="InterPro"/>
</dbReference>
<dbReference type="Pfam" id="PF00091">
    <property type="entry name" value="Tubulin"/>
    <property type="match status" value="1"/>
</dbReference>
<keyword evidence="3" id="KW-0132">Cell division</keyword>
<keyword evidence="1 3" id="KW-0547">Nucleotide-binding</keyword>
<evidence type="ECO:0000256" key="3">
    <source>
        <dbReference type="RuleBase" id="RU000631"/>
    </source>
</evidence>
<comment type="function">
    <text evidence="3">Essential cell division protein that forms a contractile ring structure (Z ring) at the future cell division site. The regulation of the ring assembly controls the timing and the location of cell division. One of the functions of the FtsZ ring is to recruit other cell division proteins to the septum to produce a new cell wall between the dividing cells. Binds GTP and shows GTPase activity.</text>
</comment>
<protein>
    <recommendedName>
        <fullName evidence="3">Cell division protein FtsZ</fullName>
    </recommendedName>
</protein>
<sequence>MTEFNQVANIKVFGVGGGGSNAVNRMVADGVKGVEFYICNTDVQVMKNSPCQNKIVLGRETTKGLGAGGNPEYGRKAAEESESEIREAIKGSDMVFITAGMGGGTGTGAAPLIAKISKEEGALTV</sequence>
<feature type="region of interest" description="Disordered" evidence="4">
    <location>
        <begin position="62"/>
        <end position="81"/>
    </location>
</feature>
<comment type="similarity">
    <text evidence="3">Belongs to the FtsZ family.</text>
</comment>
<evidence type="ECO:0000256" key="1">
    <source>
        <dbReference type="ARBA" id="ARBA00022741"/>
    </source>
</evidence>
<evidence type="ECO:0000256" key="4">
    <source>
        <dbReference type="SAM" id="MobiDB-lite"/>
    </source>
</evidence>
<accession>U2PTV1</accession>
<reference evidence="6 7" key="1">
    <citation type="submission" date="2013-06" db="EMBL/GenBank/DDBJ databases">
        <authorList>
            <person name="Weinstock G."/>
            <person name="Sodergren E."/>
            <person name="Lobos E.A."/>
            <person name="Fulton L."/>
            <person name="Fulton R."/>
            <person name="Courtney L."/>
            <person name="Fronick C."/>
            <person name="O'Laughlin M."/>
            <person name="Godfrey J."/>
            <person name="Wilson R.M."/>
            <person name="Miner T."/>
            <person name="Farmer C."/>
            <person name="Delehaunty K."/>
            <person name="Cordes M."/>
            <person name="Minx P."/>
            <person name="Tomlinson C."/>
            <person name="Chen J."/>
            <person name="Wollam A."/>
            <person name="Pepin K.H."/>
            <person name="Bhonagiri V."/>
            <person name="Zhang X."/>
            <person name="Warren W."/>
            <person name="Mitreva M."/>
            <person name="Mardis E.R."/>
            <person name="Wilson R.K."/>
        </authorList>
    </citation>
    <scope>NUCLEOTIDE SEQUENCE [LARGE SCALE GENOMIC DNA]</scope>
    <source>
        <strain evidence="6 7">ATCC 27803</strain>
    </source>
</reference>
<dbReference type="Proteomes" id="UP000016658">
    <property type="component" value="Unassembled WGS sequence"/>
</dbReference>
<proteinExistence type="inferred from homology"/>
<dbReference type="GO" id="GO:0032153">
    <property type="term" value="C:cell division site"/>
    <property type="evidence" value="ECO:0007669"/>
    <property type="project" value="TreeGrafter"/>
</dbReference>
<dbReference type="GO" id="GO:0005525">
    <property type="term" value="F:GTP binding"/>
    <property type="evidence" value="ECO:0007669"/>
    <property type="project" value="UniProtKB-KW"/>
</dbReference>
<dbReference type="InterPro" id="IPR036525">
    <property type="entry name" value="Tubulin/FtsZ_GTPase_sf"/>
</dbReference>
<evidence type="ECO:0000256" key="2">
    <source>
        <dbReference type="ARBA" id="ARBA00023134"/>
    </source>
</evidence>
<dbReference type="SMART" id="SM00864">
    <property type="entry name" value="Tubulin"/>
    <property type="match status" value="1"/>
</dbReference>
<dbReference type="GO" id="GO:0005737">
    <property type="term" value="C:cytoplasm"/>
    <property type="evidence" value="ECO:0007669"/>
    <property type="project" value="UniProtKB-SubCell"/>
</dbReference>
<dbReference type="InterPro" id="IPR020805">
    <property type="entry name" value="Cell_div_FtsZ_CS"/>
</dbReference>
<dbReference type="InterPro" id="IPR003008">
    <property type="entry name" value="Tubulin_FtsZ_GTPase"/>
</dbReference>
<comment type="caution">
    <text evidence="6">The sequence shown here is derived from an EMBL/GenBank/DDBJ whole genome shotgun (WGS) entry which is preliminary data.</text>
</comment>
<dbReference type="HOGENOM" id="CLU_2023898_0_0_9"/>